<accession>A0AAE3JB62</accession>
<comment type="caution">
    <text evidence="1">The sequence shown here is derived from an EMBL/GenBank/DDBJ whole genome shotgun (WGS) entry which is preliminary data.</text>
</comment>
<protein>
    <submittedName>
        <fullName evidence="1">Uncharacterized protein</fullName>
    </submittedName>
</protein>
<organism evidence="1 2">
    <name type="scientific">Hominilimicola fabiformis</name>
    <dbReference type="NCBI Taxonomy" id="2885356"/>
    <lineage>
        <taxon>Bacteria</taxon>
        <taxon>Bacillati</taxon>
        <taxon>Bacillota</taxon>
        <taxon>Clostridia</taxon>
        <taxon>Eubacteriales</taxon>
        <taxon>Oscillospiraceae</taxon>
        <taxon>Hominilimicola</taxon>
    </lineage>
</organism>
<dbReference type="EMBL" id="JAJEQM010000018">
    <property type="protein sequence ID" value="MCC2211465.1"/>
    <property type="molecule type" value="Genomic_DNA"/>
</dbReference>
<keyword evidence="2" id="KW-1185">Reference proteome</keyword>
<name>A0AAE3JB62_9FIRM</name>
<dbReference type="Proteomes" id="UP001198242">
    <property type="component" value="Unassembled WGS sequence"/>
</dbReference>
<gene>
    <name evidence="1" type="ORF">LKE05_11775</name>
</gene>
<proteinExistence type="predicted"/>
<reference evidence="1 2" key="1">
    <citation type="submission" date="2021-10" db="EMBL/GenBank/DDBJ databases">
        <title>Anaerobic single-cell dispensing facilitates the cultivation of human gut bacteria.</title>
        <authorList>
            <person name="Afrizal A."/>
        </authorList>
    </citation>
    <scope>NUCLEOTIDE SEQUENCE [LARGE SCALE GENOMIC DNA]</scope>
    <source>
        <strain evidence="1 2">CLA-AA-H232</strain>
    </source>
</reference>
<dbReference type="AlphaFoldDB" id="A0AAE3JB62"/>
<dbReference type="RefSeq" id="WP_022230678.1">
    <property type="nucleotide sequence ID" value="NZ_JAJEQM010000018.1"/>
</dbReference>
<evidence type="ECO:0000313" key="1">
    <source>
        <dbReference type="EMBL" id="MCC2211465.1"/>
    </source>
</evidence>
<evidence type="ECO:0000313" key="2">
    <source>
        <dbReference type="Proteomes" id="UP001198242"/>
    </source>
</evidence>
<sequence length="105" mass="12353">MKIEEIDNCDDLDDIKVFAILVTDVPSKYVAQAKKIDGKYYKEDCFGIEISYHADEDKYVISSEYDKQLYYVDFNGNWHWLDYTFTQAEKDAAIELCKKDLQKEA</sequence>